<reference evidence="1" key="1">
    <citation type="submission" date="2021-01" db="EMBL/GenBank/DDBJ databases">
        <authorList>
            <consortium name="Genoscope - CEA"/>
            <person name="William W."/>
        </authorList>
    </citation>
    <scope>NUCLEOTIDE SEQUENCE</scope>
</reference>
<proteinExistence type="predicted"/>
<accession>A0A8S1R7B7</accession>
<name>A0A8S1R7B7_9CILI</name>
<protein>
    <submittedName>
        <fullName evidence="1">Uncharacterized protein</fullName>
    </submittedName>
</protein>
<keyword evidence="2" id="KW-1185">Reference proteome</keyword>
<organism evidence="1 2">
    <name type="scientific">Paramecium sonneborni</name>
    <dbReference type="NCBI Taxonomy" id="65129"/>
    <lineage>
        <taxon>Eukaryota</taxon>
        <taxon>Sar</taxon>
        <taxon>Alveolata</taxon>
        <taxon>Ciliophora</taxon>
        <taxon>Intramacronucleata</taxon>
        <taxon>Oligohymenophorea</taxon>
        <taxon>Peniculida</taxon>
        <taxon>Parameciidae</taxon>
        <taxon>Paramecium</taxon>
    </lineage>
</organism>
<sequence>MSNEIILERERELLPEIEKEIIEQVKQELQIQYQIKFQEEIDSLTQFNEQQLRTELEKQIRIDYEDQKEHLATDVIREFDDSLQRGLFEQQLRFKIQEELKEQICKIEIIEKTQPIIKRSRKQILRYYEITSKINIRSYSNNQNQPYKIKQLKKNCETNKKILITQTMINKFTCSFQNRIQFKIKIQLQFIKINKTQRKNHKNNKFKLTQKNINFKIFKKLNKMKKIIQKAKRIQKRNKVHNNKINQIEVLSNRKEIWKHQNLNTQNKKIIKDKLIGQIQLLKNMIKLPFYELQQSFKENDLDIIQIVFYQKYLKQFQE</sequence>
<evidence type="ECO:0000313" key="1">
    <source>
        <dbReference type="EMBL" id="CAD8123214.1"/>
    </source>
</evidence>
<dbReference type="EMBL" id="CAJJDN010000143">
    <property type="protein sequence ID" value="CAD8123214.1"/>
    <property type="molecule type" value="Genomic_DNA"/>
</dbReference>
<comment type="caution">
    <text evidence="1">The sequence shown here is derived from an EMBL/GenBank/DDBJ whole genome shotgun (WGS) entry which is preliminary data.</text>
</comment>
<dbReference type="AlphaFoldDB" id="A0A8S1R7B7"/>
<gene>
    <name evidence="1" type="ORF">PSON_ATCC_30995.1.T1430095</name>
</gene>
<evidence type="ECO:0000313" key="2">
    <source>
        <dbReference type="Proteomes" id="UP000692954"/>
    </source>
</evidence>
<dbReference type="Proteomes" id="UP000692954">
    <property type="component" value="Unassembled WGS sequence"/>
</dbReference>